<feature type="compositionally biased region" description="Basic and acidic residues" evidence="1">
    <location>
        <begin position="98"/>
        <end position="109"/>
    </location>
</feature>
<dbReference type="AlphaFoldDB" id="A0AAJ0BS08"/>
<gene>
    <name evidence="2" type="ORF">QBC33DRAFT_294703</name>
</gene>
<feature type="region of interest" description="Disordered" evidence="1">
    <location>
        <begin position="1"/>
        <end position="69"/>
    </location>
</feature>
<accession>A0AAJ0BS08</accession>
<feature type="region of interest" description="Disordered" evidence="1">
    <location>
        <begin position="81"/>
        <end position="116"/>
    </location>
</feature>
<evidence type="ECO:0000313" key="3">
    <source>
        <dbReference type="Proteomes" id="UP001244011"/>
    </source>
</evidence>
<reference evidence="2" key="1">
    <citation type="submission" date="2023-06" db="EMBL/GenBank/DDBJ databases">
        <title>Genome-scale phylogeny and comparative genomics of the fungal order Sordariales.</title>
        <authorList>
            <consortium name="Lawrence Berkeley National Laboratory"/>
            <person name="Hensen N."/>
            <person name="Bonometti L."/>
            <person name="Westerberg I."/>
            <person name="Brannstrom I.O."/>
            <person name="Guillou S."/>
            <person name="Cros-Aarteil S."/>
            <person name="Calhoun S."/>
            <person name="Haridas S."/>
            <person name="Kuo A."/>
            <person name="Mondo S."/>
            <person name="Pangilinan J."/>
            <person name="Riley R."/>
            <person name="Labutti K."/>
            <person name="Andreopoulos B."/>
            <person name="Lipzen A."/>
            <person name="Chen C."/>
            <person name="Yanf M."/>
            <person name="Daum C."/>
            <person name="Ng V."/>
            <person name="Clum A."/>
            <person name="Steindorff A."/>
            <person name="Ohm R."/>
            <person name="Martin F."/>
            <person name="Silar P."/>
            <person name="Natvig D."/>
            <person name="Lalanne C."/>
            <person name="Gautier V."/>
            <person name="Ament-Velasquez S.L."/>
            <person name="Kruys A."/>
            <person name="Hutchinson M.I."/>
            <person name="Powell A.J."/>
            <person name="Barry K."/>
            <person name="Miller A.N."/>
            <person name="Grigoriev I.V."/>
            <person name="Debuchy R."/>
            <person name="Gladieux P."/>
            <person name="Thoren M.H."/>
            <person name="Johannesson H."/>
        </authorList>
    </citation>
    <scope>NUCLEOTIDE SEQUENCE</scope>
    <source>
        <strain evidence="2">8032-3</strain>
    </source>
</reference>
<dbReference type="EMBL" id="MU839045">
    <property type="protein sequence ID" value="KAK1761962.1"/>
    <property type="molecule type" value="Genomic_DNA"/>
</dbReference>
<dbReference type="Proteomes" id="UP001244011">
    <property type="component" value="Unassembled WGS sequence"/>
</dbReference>
<evidence type="ECO:0000313" key="2">
    <source>
        <dbReference type="EMBL" id="KAK1761962.1"/>
    </source>
</evidence>
<name>A0AAJ0BS08_9PEZI</name>
<protein>
    <submittedName>
        <fullName evidence="2">Uncharacterized protein</fullName>
    </submittedName>
</protein>
<proteinExistence type="predicted"/>
<dbReference type="RefSeq" id="XP_060278175.1">
    <property type="nucleotide sequence ID" value="XM_060423371.1"/>
</dbReference>
<comment type="caution">
    <text evidence="2">The sequence shown here is derived from an EMBL/GenBank/DDBJ whole genome shotgun (WGS) entry which is preliminary data.</text>
</comment>
<evidence type="ECO:0000256" key="1">
    <source>
        <dbReference type="SAM" id="MobiDB-lite"/>
    </source>
</evidence>
<organism evidence="2 3">
    <name type="scientific">Phialemonium atrogriseum</name>
    <dbReference type="NCBI Taxonomy" id="1093897"/>
    <lineage>
        <taxon>Eukaryota</taxon>
        <taxon>Fungi</taxon>
        <taxon>Dikarya</taxon>
        <taxon>Ascomycota</taxon>
        <taxon>Pezizomycotina</taxon>
        <taxon>Sordariomycetes</taxon>
        <taxon>Sordariomycetidae</taxon>
        <taxon>Cephalothecales</taxon>
        <taxon>Cephalothecaceae</taxon>
        <taxon>Phialemonium</taxon>
    </lineage>
</organism>
<dbReference type="GeneID" id="85306558"/>
<keyword evidence="3" id="KW-1185">Reference proteome</keyword>
<feature type="compositionally biased region" description="Polar residues" evidence="1">
    <location>
        <begin position="1"/>
        <end position="10"/>
    </location>
</feature>
<sequence>MPSVKNPNKASKNRLAARANKTRKLRQQQSEAGKAGVVKAADKRCGARTGLMPTSGPRKPVSSKKQRKLERKMGYALKRKMEADGEVVMKDSSAVDASKQDPEAKAEEKMEVDDIS</sequence>